<sequence>MEQTQERSKTPWGNPEPRNGRGRNYRLKLVQHALPSAVVDELLANLADDVVHHMYVDGGDVGRHSKRSIALASRAGITARNRIAESGSGGGKSRTRGVWSGVLSPRELSEQWKGREGSISDGKAGN</sequence>
<feature type="region of interest" description="Disordered" evidence="1">
    <location>
        <begin position="82"/>
        <end position="126"/>
    </location>
</feature>
<accession>A0A426ZKG4</accession>
<comment type="caution">
    <text evidence="2">The sequence shown here is derived from an EMBL/GenBank/DDBJ whole genome shotgun (WGS) entry which is preliminary data.</text>
</comment>
<gene>
    <name evidence="2" type="ORF">B296_00026245</name>
</gene>
<evidence type="ECO:0000313" key="2">
    <source>
        <dbReference type="EMBL" id="RRT64441.1"/>
    </source>
</evidence>
<name>A0A426ZKG4_ENSVE</name>
<organism evidence="2 3">
    <name type="scientific">Ensete ventricosum</name>
    <name type="common">Abyssinian banana</name>
    <name type="synonym">Musa ensete</name>
    <dbReference type="NCBI Taxonomy" id="4639"/>
    <lineage>
        <taxon>Eukaryota</taxon>
        <taxon>Viridiplantae</taxon>
        <taxon>Streptophyta</taxon>
        <taxon>Embryophyta</taxon>
        <taxon>Tracheophyta</taxon>
        <taxon>Spermatophyta</taxon>
        <taxon>Magnoliopsida</taxon>
        <taxon>Liliopsida</taxon>
        <taxon>Zingiberales</taxon>
        <taxon>Musaceae</taxon>
        <taxon>Ensete</taxon>
    </lineage>
</organism>
<proteinExistence type="predicted"/>
<feature type="region of interest" description="Disordered" evidence="1">
    <location>
        <begin position="1"/>
        <end position="24"/>
    </location>
</feature>
<protein>
    <submittedName>
        <fullName evidence="2">Uncharacterized protein</fullName>
    </submittedName>
</protein>
<feature type="compositionally biased region" description="Basic and acidic residues" evidence="1">
    <location>
        <begin position="107"/>
        <end position="118"/>
    </location>
</feature>
<dbReference type="EMBL" id="AMZH03006193">
    <property type="protein sequence ID" value="RRT64441.1"/>
    <property type="molecule type" value="Genomic_DNA"/>
</dbReference>
<dbReference type="AlphaFoldDB" id="A0A426ZKG4"/>
<dbReference type="Proteomes" id="UP000287651">
    <property type="component" value="Unassembled WGS sequence"/>
</dbReference>
<evidence type="ECO:0000256" key="1">
    <source>
        <dbReference type="SAM" id="MobiDB-lite"/>
    </source>
</evidence>
<reference evidence="2 3" key="1">
    <citation type="journal article" date="2014" name="Agronomy (Basel)">
        <title>A Draft Genome Sequence for Ensete ventricosum, the Drought-Tolerant Tree Against Hunger.</title>
        <authorList>
            <person name="Harrison J."/>
            <person name="Moore K.A."/>
            <person name="Paszkiewicz K."/>
            <person name="Jones T."/>
            <person name="Grant M."/>
            <person name="Ambacheew D."/>
            <person name="Muzemil S."/>
            <person name="Studholme D.J."/>
        </authorList>
    </citation>
    <scope>NUCLEOTIDE SEQUENCE [LARGE SCALE GENOMIC DNA]</scope>
</reference>
<evidence type="ECO:0000313" key="3">
    <source>
        <dbReference type="Proteomes" id="UP000287651"/>
    </source>
</evidence>